<name>A0ACD5A4X3_9ACTN</name>
<protein>
    <submittedName>
        <fullName evidence="1">Uncharacterized protein</fullName>
    </submittedName>
</protein>
<organism evidence="1 2">
    <name type="scientific">Streptomyces citrinus</name>
    <dbReference type="NCBI Taxonomy" id="3118173"/>
    <lineage>
        <taxon>Bacteria</taxon>
        <taxon>Bacillati</taxon>
        <taxon>Actinomycetota</taxon>
        <taxon>Actinomycetes</taxon>
        <taxon>Kitasatosporales</taxon>
        <taxon>Streptomycetaceae</taxon>
        <taxon>Streptomyces</taxon>
    </lineage>
</organism>
<dbReference type="Proteomes" id="UP001432251">
    <property type="component" value="Chromosome"/>
</dbReference>
<evidence type="ECO:0000313" key="1">
    <source>
        <dbReference type="EMBL" id="WWQ62236.1"/>
    </source>
</evidence>
<accession>A0ACD5A4X3</accession>
<reference evidence="1" key="1">
    <citation type="journal article" date="2025" name="Int. J. Syst. Evol. Microbiol.">
        <title>Streptomyces citrinus sp. nov., with yellow diffusible pigment.</title>
        <authorList>
            <person name="He Y."/>
            <person name="Yang E."/>
            <person name="Xu J."/>
            <person name="Sun Y."/>
            <person name="Sun L."/>
        </authorList>
    </citation>
    <scope>NUCLEOTIDE SEQUENCE</scope>
    <source>
        <strain evidence="1">Q6</strain>
    </source>
</reference>
<sequence length="188" mass="21172">MERVRNFLAKNLWAQTALSIVVAALLIQLLYPGRSFLATLARVVVISLGGVGVTLAIRRREKRAAGSTDGLVSLDRRLRTGDVPTDPEERRAMRELVDQRLRRTRHRKAALVFLALMFVTITVLTALTAGPRQTIGFSVLTVLFIGWMTYMSNLQDRRLHTMDDALRSGPRDSGSEEPSDRHSLFNQW</sequence>
<dbReference type="EMBL" id="CP146022">
    <property type="protein sequence ID" value="WWQ62236.1"/>
    <property type="molecule type" value="Genomic_DNA"/>
</dbReference>
<evidence type="ECO:0000313" key="2">
    <source>
        <dbReference type="Proteomes" id="UP001432251"/>
    </source>
</evidence>
<proteinExistence type="predicted"/>
<keyword evidence="2" id="KW-1185">Reference proteome</keyword>
<gene>
    <name evidence="1" type="ORF">V2W30_01865</name>
</gene>